<feature type="chain" id="PRO_5039165414" evidence="1">
    <location>
        <begin position="35"/>
        <end position="352"/>
    </location>
</feature>
<evidence type="ECO:0000256" key="1">
    <source>
        <dbReference type="SAM" id="SignalP"/>
    </source>
</evidence>
<dbReference type="Proteomes" id="UP000070427">
    <property type="component" value="Unassembled WGS sequence"/>
</dbReference>
<accession>A0A140L7P0</accession>
<gene>
    <name evidence="2" type="primary">ssuA_4</name>
    <name evidence="2" type="ORF">AN618_15960</name>
</gene>
<dbReference type="PANTHER" id="PTHR30024">
    <property type="entry name" value="ALIPHATIC SULFONATES-BINDING PROTEIN-RELATED"/>
    <property type="match status" value="1"/>
</dbReference>
<evidence type="ECO:0000313" key="3">
    <source>
        <dbReference type="Proteomes" id="UP000070427"/>
    </source>
</evidence>
<dbReference type="AlphaFoldDB" id="A0A140L7P0"/>
<dbReference type="PROSITE" id="PS51257">
    <property type="entry name" value="PROKAR_LIPOPROTEIN"/>
    <property type="match status" value="1"/>
</dbReference>
<keyword evidence="1" id="KW-0732">Signal</keyword>
<proteinExistence type="predicted"/>
<dbReference type="RefSeq" id="WP_066353718.1">
    <property type="nucleotide sequence ID" value="NZ_LOED01000019.1"/>
</dbReference>
<dbReference type="STRING" id="520764.AN618_15960"/>
<dbReference type="SUPFAM" id="SSF53850">
    <property type="entry name" value="Periplasmic binding protein-like II"/>
    <property type="match status" value="1"/>
</dbReference>
<dbReference type="Gene3D" id="3.40.190.10">
    <property type="entry name" value="Periplasmic binding protein-like II"/>
    <property type="match status" value="2"/>
</dbReference>
<reference evidence="2 3" key="1">
    <citation type="submission" date="2015-12" db="EMBL/GenBank/DDBJ databases">
        <title>Draft genome sequnece of Fervidicola ferrireducens strain Y170.</title>
        <authorList>
            <person name="Patel B.K."/>
        </authorList>
    </citation>
    <scope>NUCLEOTIDE SEQUENCE [LARGE SCALE GENOMIC DNA]</scope>
    <source>
        <strain evidence="2 3">Y170</strain>
    </source>
</reference>
<feature type="signal peptide" evidence="1">
    <location>
        <begin position="1"/>
        <end position="34"/>
    </location>
</feature>
<protein>
    <submittedName>
        <fullName evidence="2">Putative aliphatic sulfonates-binding protein</fullName>
    </submittedName>
</protein>
<comment type="caution">
    <text evidence="2">The sequence shown here is derived from an EMBL/GenBank/DDBJ whole genome shotgun (WGS) entry which is preliminary data.</text>
</comment>
<organism evidence="2 3">
    <name type="scientific">Fervidicola ferrireducens</name>
    <dbReference type="NCBI Taxonomy" id="520764"/>
    <lineage>
        <taxon>Bacteria</taxon>
        <taxon>Bacillati</taxon>
        <taxon>Bacillota</taxon>
        <taxon>Clostridia</taxon>
        <taxon>Thermosediminibacterales</taxon>
        <taxon>Thermosediminibacteraceae</taxon>
        <taxon>Fervidicola</taxon>
    </lineage>
</organism>
<keyword evidence="3" id="KW-1185">Reference proteome</keyword>
<dbReference type="Pfam" id="PF13379">
    <property type="entry name" value="NMT1_2"/>
    <property type="match status" value="1"/>
</dbReference>
<dbReference type="InParanoid" id="A0A140L7P0"/>
<dbReference type="OrthoDB" id="9802202at2"/>
<dbReference type="EMBL" id="LOED01000019">
    <property type="protein sequence ID" value="KXG76565.1"/>
    <property type="molecule type" value="Genomic_DNA"/>
</dbReference>
<evidence type="ECO:0000313" key="2">
    <source>
        <dbReference type="EMBL" id="KXG76565.1"/>
    </source>
</evidence>
<dbReference type="PANTHER" id="PTHR30024:SF2">
    <property type="entry name" value="ABC TRANSPORTER SUBSTRATE-BINDING PROTEIN"/>
    <property type="match status" value="1"/>
</dbReference>
<sequence>MRGRKVAVFLLVSFLFCIAALSLSGCGASRSANASAGISSHSRGEVIRVAKQFGLVYAPLMVAEKIDFFSKYGLKVEWVTLGSGGAVREAMASGKIDAAFMGIPPFLIGWDKGLDAKIAAGYTVCPIKLVTYDPGIKSLADFKPEHKIALPSPGSVQHILLAMGLKKQLGDGTALDDNLVALPHPDGMQAMLAKKDVTAHFTTPPYLNEELKQPGYHVVLDGFEAYGGEFNFNVLLVTKNYHDHHPVGYAAFVMGLNEAVNWVNQHKKETAELLAPEFNIPEEELYRQLTAQGINFTTAPYGLLGFSEFMKEAGYISKVPGDLSEIAWENVLALVGKSEGNPSTFERMQGIR</sequence>
<name>A0A140L7P0_9FIRM</name>